<proteinExistence type="predicted"/>
<protein>
    <submittedName>
        <fullName evidence="1">Uncharacterized protein</fullName>
    </submittedName>
</protein>
<comment type="caution">
    <text evidence="1">The sequence shown here is derived from an EMBL/GenBank/DDBJ whole genome shotgun (WGS) entry which is preliminary data.</text>
</comment>
<evidence type="ECO:0000313" key="2">
    <source>
        <dbReference type="Proteomes" id="UP001470230"/>
    </source>
</evidence>
<reference evidence="1 2" key="1">
    <citation type="submission" date="2024-04" db="EMBL/GenBank/DDBJ databases">
        <title>Tritrichomonas musculus Genome.</title>
        <authorList>
            <person name="Alves-Ferreira E."/>
            <person name="Grigg M."/>
            <person name="Lorenzi H."/>
            <person name="Galac M."/>
        </authorList>
    </citation>
    <scope>NUCLEOTIDE SEQUENCE [LARGE SCALE GENOMIC DNA]</scope>
    <source>
        <strain evidence="1 2">EAF2021</strain>
    </source>
</reference>
<organism evidence="1 2">
    <name type="scientific">Tritrichomonas musculus</name>
    <dbReference type="NCBI Taxonomy" id="1915356"/>
    <lineage>
        <taxon>Eukaryota</taxon>
        <taxon>Metamonada</taxon>
        <taxon>Parabasalia</taxon>
        <taxon>Tritrichomonadida</taxon>
        <taxon>Tritrichomonadidae</taxon>
        <taxon>Tritrichomonas</taxon>
    </lineage>
</organism>
<dbReference type="EMBL" id="JAPFFF010000005">
    <property type="protein sequence ID" value="KAK8889456.1"/>
    <property type="molecule type" value="Genomic_DNA"/>
</dbReference>
<evidence type="ECO:0000313" key="1">
    <source>
        <dbReference type="EMBL" id="KAK8889456.1"/>
    </source>
</evidence>
<name>A0ABR2KF01_9EUKA</name>
<keyword evidence="2" id="KW-1185">Reference proteome</keyword>
<accession>A0ABR2KF01</accession>
<gene>
    <name evidence="1" type="ORF">M9Y10_034203</name>
</gene>
<sequence>MYDPNHVLSINNTPQQKSYTLIPKYTSSMPFYDVTKMKALIPIMRLNGLINDSVNTEIQLIRLQLIFDNLNRSERFLLPELIPRLDWNELDPFDFQLPIYIPTWTREYDRYIFLHYFLYFETDEEFSFESINYKIDTGCEANFGVLGFGVKDILYVHLEIGIHK</sequence>
<dbReference type="Proteomes" id="UP001470230">
    <property type="component" value="Unassembled WGS sequence"/>
</dbReference>